<accession>A0ABW5CY78</accession>
<organism evidence="1 2">
    <name type="scientific">Pontibacter ruber</name>
    <dbReference type="NCBI Taxonomy" id="1343895"/>
    <lineage>
        <taxon>Bacteria</taxon>
        <taxon>Pseudomonadati</taxon>
        <taxon>Bacteroidota</taxon>
        <taxon>Cytophagia</taxon>
        <taxon>Cytophagales</taxon>
        <taxon>Hymenobacteraceae</taxon>
        <taxon>Pontibacter</taxon>
    </lineage>
</organism>
<dbReference type="RefSeq" id="WP_250430323.1">
    <property type="nucleotide sequence ID" value="NZ_JALPRR010000003.1"/>
</dbReference>
<evidence type="ECO:0000313" key="2">
    <source>
        <dbReference type="Proteomes" id="UP001597374"/>
    </source>
</evidence>
<reference evidence="2" key="1">
    <citation type="journal article" date="2019" name="Int. J. Syst. Evol. Microbiol.">
        <title>The Global Catalogue of Microorganisms (GCM) 10K type strain sequencing project: providing services to taxonomists for standard genome sequencing and annotation.</title>
        <authorList>
            <consortium name="The Broad Institute Genomics Platform"/>
            <consortium name="The Broad Institute Genome Sequencing Center for Infectious Disease"/>
            <person name="Wu L."/>
            <person name="Ma J."/>
        </authorList>
    </citation>
    <scope>NUCLEOTIDE SEQUENCE [LARGE SCALE GENOMIC DNA]</scope>
    <source>
        <strain evidence="2">CGMCC 4.1782</strain>
    </source>
</reference>
<evidence type="ECO:0000313" key="1">
    <source>
        <dbReference type="EMBL" id="MFD2247391.1"/>
    </source>
</evidence>
<keyword evidence="2" id="KW-1185">Reference proteome</keyword>
<dbReference type="EMBL" id="JBHUIM010000002">
    <property type="protein sequence ID" value="MFD2247391.1"/>
    <property type="molecule type" value="Genomic_DNA"/>
</dbReference>
<name>A0ABW5CY78_9BACT</name>
<evidence type="ECO:0008006" key="3">
    <source>
        <dbReference type="Google" id="ProtNLM"/>
    </source>
</evidence>
<protein>
    <recommendedName>
        <fullName evidence="3">ArnR1-like winged helix-turn-helix domain-containing protein</fullName>
    </recommendedName>
</protein>
<proteinExistence type="predicted"/>
<comment type="caution">
    <text evidence="1">The sequence shown here is derived from an EMBL/GenBank/DDBJ whole genome shotgun (WGS) entry which is preliminary data.</text>
</comment>
<sequence>MNTSESHVADVILKALLAEGGSIASYKLKALAISHHIDVFLLTKTQQQLIDLGFIRKGASDTGKGRHLLHLTSIGQQAASTSLLDFLQSNDQEK</sequence>
<gene>
    <name evidence="1" type="ORF">ACFSKP_14080</name>
</gene>
<dbReference type="Proteomes" id="UP001597374">
    <property type="component" value="Unassembled WGS sequence"/>
</dbReference>